<dbReference type="RefSeq" id="WP_252595052.1">
    <property type="nucleotide sequence ID" value="NZ_CP099489.1"/>
</dbReference>
<protein>
    <submittedName>
        <fullName evidence="1">Uncharacterized protein</fullName>
    </submittedName>
</protein>
<sequence>MGPSDFNGLPQPGLVVAECIGCTRDLPQVVGLLDDRGRWIQLGGQLVESTSCPLDVVV</sequence>
<proteinExistence type="predicted"/>
<evidence type="ECO:0000313" key="1">
    <source>
        <dbReference type="EMBL" id="USQ81534.1"/>
    </source>
</evidence>
<accession>A0ABY4YXL9</accession>
<gene>
    <name evidence="1" type="ORF">NF556_07765</name>
</gene>
<name>A0ABY4YXL9_9MICO</name>
<dbReference type="EMBL" id="CP099489">
    <property type="protein sequence ID" value="USQ81534.1"/>
    <property type="molecule type" value="Genomic_DNA"/>
</dbReference>
<reference evidence="1" key="1">
    <citation type="submission" date="2022-06" db="EMBL/GenBank/DDBJ databases">
        <title>Ornithinimicrobium HY1793.</title>
        <authorList>
            <person name="Huang Y."/>
        </authorList>
    </citation>
    <scope>NUCLEOTIDE SEQUENCE</scope>
    <source>
        <strain evidence="1">HY1793</strain>
    </source>
</reference>
<organism evidence="1 2">
    <name type="scientific">Ornithinimicrobium faecis</name>
    <dbReference type="NCBI Taxonomy" id="2934158"/>
    <lineage>
        <taxon>Bacteria</taxon>
        <taxon>Bacillati</taxon>
        <taxon>Actinomycetota</taxon>
        <taxon>Actinomycetes</taxon>
        <taxon>Micrococcales</taxon>
        <taxon>Ornithinimicrobiaceae</taxon>
        <taxon>Ornithinimicrobium</taxon>
    </lineage>
</organism>
<dbReference type="Proteomes" id="UP001056455">
    <property type="component" value="Chromosome"/>
</dbReference>
<evidence type="ECO:0000313" key="2">
    <source>
        <dbReference type="Proteomes" id="UP001056455"/>
    </source>
</evidence>
<keyword evidence="2" id="KW-1185">Reference proteome</keyword>